<dbReference type="AlphaFoldDB" id="A0A4P7D2R2"/>
<organism evidence="6 7">
    <name type="scientific">Paraburkholderia pallida</name>
    <dbReference type="NCBI Taxonomy" id="2547399"/>
    <lineage>
        <taxon>Bacteria</taxon>
        <taxon>Pseudomonadati</taxon>
        <taxon>Pseudomonadota</taxon>
        <taxon>Betaproteobacteria</taxon>
        <taxon>Burkholderiales</taxon>
        <taxon>Burkholderiaceae</taxon>
        <taxon>Paraburkholderia</taxon>
    </lineage>
</organism>
<keyword evidence="2" id="KW-0805">Transcription regulation</keyword>
<evidence type="ECO:0000256" key="1">
    <source>
        <dbReference type="ARBA" id="ARBA00009437"/>
    </source>
</evidence>
<gene>
    <name evidence="6" type="ORF">E1956_30395</name>
</gene>
<sequence>MLDLNEVAVFVEVVRATSFVGAGRRLGVPASTISRQVAGLEARLGSRLLQRSTRKLSLTVAGQAFYDRCAGAVSELAQAQQAMINSSQVPAGLIRVAAPAGFFDAFAIDWISEFLELYPQVRLQFVLNDAKADLIAENIDVAFRGGNMFDPKPAARRMLLQKFILVASPAYLARRGAPTKVHELATHDCVILGTEPGPLTWRLDGVPEVVVSGRFAANQARAVLHAALAGLGIALLPEAVAAAELYAGTLQRVLPRLSRGAGDLYAVFPSRQQIPLAVSAFVDHALKHFQVLSAQHRSQGQAH</sequence>
<protein>
    <submittedName>
        <fullName evidence="6">LysR family transcriptional regulator</fullName>
    </submittedName>
</protein>
<keyword evidence="3" id="KW-0238">DNA-binding</keyword>
<dbReference type="InterPro" id="IPR058163">
    <property type="entry name" value="LysR-type_TF_proteobact-type"/>
</dbReference>
<dbReference type="Gene3D" id="3.40.190.290">
    <property type="match status" value="1"/>
</dbReference>
<evidence type="ECO:0000256" key="3">
    <source>
        <dbReference type="ARBA" id="ARBA00023125"/>
    </source>
</evidence>
<feature type="domain" description="HTH lysR-type" evidence="5">
    <location>
        <begin position="2"/>
        <end position="59"/>
    </location>
</feature>
<keyword evidence="4" id="KW-0804">Transcription</keyword>
<dbReference type="KEGG" id="ppai:E1956_30395"/>
<dbReference type="EMBL" id="CP038150">
    <property type="protein sequence ID" value="QBR01497.1"/>
    <property type="molecule type" value="Genomic_DNA"/>
</dbReference>
<reference evidence="6 7" key="1">
    <citation type="submission" date="2019-03" db="EMBL/GenBank/DDBJ databases">
        <title>Paraburkholderia sp. 7MH5, isolated from subtropical forest soil.</title>
        <authorList>
            <person name="Gao Z.-H."/>
            <person name="Qiu L.-H."/>
        </authorList>
    </citation>
    <scope>NUCLEOTIDE SEQUENCE [LARGE SCALE GENOMIC DNA]</scope>
    <source>
        <strain evidence="6 7">7MH5</strain>
    </source>
</reference>
<dbReference type="PANTHER" id="PTHR30537">
    <property type="entry name" value="HTH-TYPE TRANSCRIPTIONAL REGULATOR"/>
    <property type="match status" value="1"/>
</dbReference>
<evidence type="ECO:0000313" key="7">
    <source>
        <dbReference type="Proteomes" id="UP000295727"/>
    </source>
</evidence>
<dbReference type="GO" id="GO:0006351">
    <property type="term" value="P:DNA-templated transcription"/>
    <property type="evidence" value="ECO:0007669"/>
    <property type="project" value="TreeGrafter"/>
</dbReference>
<dbReference type="Pfam" id="PF03466">
    <property type="entry name" value="LysR_substrate"/>
    <property type="match status" value="1"/>
</dbReference>
<dbReference type="SUPFAM" id="SSF46785">
    <property type="entry name" value="Winged helix' DNA-binding domain"/>
    <property type="match status" value="1"/>
</dbReference>
<dbReference type="InterPro" id="IPR005119">
    <property type="entry name" value="LysR_subst-bd"/>
</dbReference>
<evidence type="ECO:0000256" key="4">
    <source>
        <dbReference type="ARBA" id="ARBA00023163"/>
    </source>
</evidence>
<dbReference type="Proteomes" id="UP000295727">
    <property type="component" value="Chromosome 3"/>
</dbReference>
<name>A0A4P7D2R2_9BURK</name>
<dbReference type="Pfam" id="PF00126">
    <property type="entry name" value="HTH_1"/>
    <property type="match status" value="1"/>
</dbReference>
<dbReference type="FunFam" id="1.10.10.10:FF:000001">
    <property type="entry name" value="LysR family transcriptional regulator"/>
    <property type="match status" value="1"/>
</dbReference>
<dbReference type="Gene3D" id="1.10.10.10">
    <property type="entry name" value="Winged helix-like DNA-binding domain superfamily/Winged helix DNA-binding domain"/>
    <property type="match status" value="1"/>
</dbReference>
<dbReference type="InterPro" id="IPR000847">
    <property type="entry name" value="LysR_HTH_N"/>
</dbReference>
<dbReference type="InterPro" id="IPR036390">
    <property type="entry name" value="WH_DNA-bd_sf"/>
</dbReference>
<accession>A0A4P7D2R2</accession>
<evidence type="ECO:0000256" key="2">
    <source>
        <dbReference type="ARBA" id="ARBA00023015"/>
    </source>
</evidence>
<evidence type="ECO:0000259" key="5">
    <source>
        <dbReference type="PROSITE" id="PS50931"/>
    </source>
</evidence>
<dbReference type="PANTHER" id="PTHR30537:SF5">
    <property type="entry name" value="HTH-TYPE TRANSCRIPTIONAL ACTIVATOR TTDR-RELATED"/>
    <property type="match status" value="1"/>
</dbReference>
<dbReference type="RefSeq" id="WP_134756198.1">
    <property type="nucleotide sequence ID" value="NZ_CP038150.1"/>
</dbReference>
<evidence type="ECO:0000313" key="6">
    <source>
        <dbReference type="EMBL" id="QBR01497.1"/>
    </source>
</evidence>
<dbReference type="InterPro" id="IPR036388">
    <property type="entry name" value="WH-like_DNA-bd_sf"/>
</dbReference>
<dbReference type="OrthoDB" id="116299at2"/>
<comment type="similarity">
    <text evidence="1">Belongs to the LysR transcriptional regulatory family.</text>
</comment>
<keyword evidence="7" id="KW-1185">Reference proteome</keyword>
<proteinExistence type="inferred from homology"/>
<dbReference type="SUPFAM" id="SSF53850">
    <property type="entry name" value="Periplasmic binding protein-like II"/>
    <property type="match status" value="1"/>
</dbReference>
<dbReference type="GO" id="GO:0003700">
    <property type="term" value="F:DNA-binding transcription factor activity"/>
    <property type="evidence" value="ECO:0007669"/>
    <property type="project" value="InterPro"/>
</dbReference>
<dbReference type="GO" id="GO:0043565">
    <property type="term" value="F:sequence-specific DNA binding"/>
    <property type="evidence" value="ECO:0007669"/>
    <property type="project" value="TreeGrafter"/>
</dbReference>
<dbReference type="CDD" id="cd08422">
    <property type="entry name" value="PBP2_CrgA_like"/>
    <property type="match status" value="1"/>
</dbReference>
<dbReference type="PROSITE" id="PS50931">
    <property type="entry name" value="HTH_LYSR"/>
    <property type="match status" value="1"/>
</dbReference>